<dbReference type="InterPro" id="IPR037021">
    <property type="entry name" value="RnfH_sf"/>
</dbReference>
<dbReference type="Gene3D" id="3.10.20.280">
    <property type="entry name" value="RnfH-like"/>
    <property type="match status" value="1"/>
</dbReference>
<dbReference type="EMBL" id="LT670847">
    <property type="protein sequence ID" value="SHM29225.1"/>
    <property type="molecule type" value="Genomic_DNA"/>
</dbReference>
<dbReference type="STRING" id="29571.SAMN05878437_2205"/>
<dbReference type="InterPro" id="IPR016155">
    <property type="entry name" value="Mopterin_synth/thiamin_S_b"/>
</dbReference>
<dbReference type="Pfam" id="PF03658">
    <property type="entry name" value="Ub-RnfH"/>
    <property type="match status" value="1"/>
</dbReference>
<sequence length="97" mass="10346">MNVEVAFAVPGKQRLVALQVASGTTAAQAVAQAGLPDLFPELAPETFHEAPTGIFGKALRAPHDHPLGDGDRVEVYRPLVIDPKAARLARAKRQQGR</sequence>
<comment type="similarity">
    <text evidence="1 2">Belongs to the UPF0125 (RnfH) family.</text>
</comment>
<dbReference type="PANTHER" id="PTHR37483">
    <property type="entry name" value="UPF0125 PROTEIN RATB"/>
    <property type="match status" value="1"/>
</dbReference>
<evidence type="ECO:0000256" key="2">
    <source>
        <dbReference type="HAMAP-Rule" id="MF_00460"/>
    </source>
</evidence>
<evidence type="ECO:0000313" key="4">
    <source>
        <dbReference type="Proteomes" id="UP000190911"/>
    </source>
</evidence>
<dbReference type="HAMAP" id="MF_00460">
    <property type="entry name" value="UPF0125_RnfH"/>
    <property type="match status" value="1"/>
</dbReference>
<protein>
    <recommendedName>
        <fullName evidence="2">UPF0125 protein SAMN05878437_2205</fullName>
    </recommendedName>
</protein>
<reference evidence="3 4" key="1">
    <citation type="submission" date="2016-11" db="EMBL/GenBank/DDBJ databases">
        <authorList>
            <person name="Jaros S."/>
            <person name="Januszkiewicz K."/>
            <person name="Wedrychowicz H."/>
        </authorList>
    </citation>
    <scope>NUCLEOTIDE SEQUENCE [LARGE SCALE GENOMIC DNA]</scope>
    <source>
        <strain evidence="3 4">ACAM 12</strain>
    </source>
</reference>
<dbReference type="SUPFAM" id="SSF54285">
    <property type="entry name" value="MoaD/ThiS"/>
    <property type="match status" value="1"/>
</dbReference>
<dbReference type="InterPro" id="IPR005346">
    <property type="entry name" value="RnfH"/>
</dbReference>
<gene>
    <name evidence="3" type="ORF">SAMN05878437_2205</name>
</gene>
<dbReference type="PANTHER" id="PTHR37483:SF1">
    <property type="entry name" value="UPF0125 PROTEIN RATB"/>
    <property type="match status" value="1"/>
</dbReference>
<dbReference type="NCBIfam" id="NF002490">
    <property type="entry name" value="PRK01777.1"/>
    <property type="match status" value="1"/>
</dbReference>
<accession>A0A1M7HL54</accession>
<evidence type="ECO:0000256" key="1">
    <source>
        <dbReference type="ARBA" id="ARBA00010645"/>
    </source>
</evidence>
<keyword evidence="4" id="KW-1185">Reference proteome</keyword>
<organism evidence="3 4">
    <name type="scientific">Vreelandella subglaciescola</name>
    <dbReference type="NCBI Taxonomy" id="29571"/>
    <lineage>
        <taxon>Bacteria</taxon>
        <taxon>Pseudomonadati</taxon>
        <taxon>Pseudomonadota</taxon>
        <taxon>Gammaproteobacteria</taxon>
        <taxon>Oceanospirillales</taxon>
        <taxon>Halomonadaceae</taxon>
        <taxon>Vreelandella</taxon>
    </lineage>
</organism>
<dbReference type="InParanoid" id="A0A1M7HL54"/>
<dbReference type="Proteomes" id="UP000190911">
    <property type="component" value="Chromosome I"/>
</dbReference>
<evidence type="ECO:0000313" key="3">
    <source>
        <dbReference type="EMBL" id="SHM29225.1"/>
    </source>
</evidence>
<dbReference type="FunCoup" id="A0A1M7HL54">
    <property type="interactions" value="99"/>
</dbReference>
<name>A0A1M7HL54_9GAMM</name>
<proteinExistence type="inferred from homology"/>
<dbReference type="AlphaFoldDB" id="A0A1M7HL54"/>